<keyword evidence="2" id="KW-1185">Reference proteome</keyword>
<gene>
    <name evidence="1" type="ORF">IWW38_006218</name>
</gene>
<sequence length="336" mass="36654">MKQLGAGSESDSGTLLQWRTREYDCVQCALDGGDQLDGMEVNVPLGPSASARDVECTFSPKHLTVSVKGHAVLDGDLYAEVKPSESTWSVEGGMLTINLAKRVAGSWPELIVGEKHINPFEHRKHLARVSSELWRYFQGYDCMVRGADQSIVKQTNWYIQDEVGLSVAHSSTPNVCCLPFIYLSAQGQMSPFSILWPIESINSGDVLTRDFCPSWLKDPRQRQGYLQAVFPAPTQPLLDAYLAFTRELGQTAVGATRAALPASPTPLSQARRVFVSEATSEVKQAISAAGFEVAESVKDADIVLDDDIAAHADKVTSQHPLNIVFSSTDKTVLALQ</sequence>
<evidence type="ECO:0000313" key="2">
    <source>
        <dbReference type="Proteomes" id="UP001139981"/>
    </source>
</evidence>
<reference evidence="1" key="1">
    <citation type="submission" date="2022-07" db="EMBL/GenBank/DDBJ databases">
        <title>Phylogenomic reconstructions and comparative analyses of Kickxellomycotina fungi.</title>
        <authorList>
            <person name="Reynolds N.K."/>
            <person name="Stajich J.E."/>
            <person name="Barry K."/>
            <person name="Grigoriev I.V."/>
            <person name="Crous P."/>
            <person name="Smith M.E."/>
        </authorList>
    </citation>
    <scope>NUCLEOTIDE SEQUENCE</scope>
    <source>
        <strain evidence="1">CBS 190363</strain>
    </source>
</reference>
<accession>A0ACC1LTN5</accession>
<evidence type="ECO:0000313" key="1">
    <source>
        <dbReference type="EMBL" id="KAJ2878920.1"/>
    </source>
</evidence>
<comment type="caution">
    <text evidence="1">The sequence shown here is derived from an EMBL/GenBank/DDBJ whole genome shotgun (WGS) entry which is preliminary data.</text>
</comment>
<name>A0ACC1LTN5_9FUNG</name>
<dbReference type="Proteomes" id="UP001139981">
    <property type="component" value="Unassembled WGS sequence"/>
</dbReference>
<protein>
    <submittedName>
        <fullName evidence="1">Uncharacterized protein</fullName>
    </submittedName>
</protein>
<dbReference type="EMBL" id="JANBVB010003429">
    <property type="protein sequence ID" value="KAJ2878920.1"/>
    <property type="molecule type" value="Genomic_DNA"/>
</dbReference>
<organism evidence="1 2">
    <name type="scientific">Coemansia aciculifera</name>
    <dbReference type="NCBI Taxonomy" id="417176"/>
    <lineage>
        <taxon>Eukaryota</taxon>
        <taxon>Fungi</taxon>
        <taxon>Fungi incertae sedis</taxon>
        <taxon>Zoopagomycota</taxon>
        <taxon>Kickxellomycotina</taxon>
        <taxon>Kickxellomycetes</taxon>
        <taxon>Kickxellales</taxon>
        <taxon>Kickxellaceae</taxon>
        <taxon>Coemansia</taxon>
    </lineage>
</organism>
<proteinExistence type="predicted"/>
<feature type="non-terminal residue" evidence="1">
    <location>
        <position position="336"/>
    </location>
</feature>